<proteinExistence type="predicted"/>
<organism evidence="1 2">
    <name type="scientific">Pleurodeles waltl</name>
    <name type="common">Iberian ribbed newt</name>
    <dbReference type="NCBI Taxonomy" id="8319"/>
    <lineage>
        <taxon>Eukaryota</taxon>
        <taxon>Metazoa</taxon>
        <taxon>Chordata</taxon>
        <taxon>Craniata</taxon>
        <taxon>Vertebrata</taxon>
        <taxon>Euteleostomi</taxon>
        <taxon>Amphibia</taxon>
        <taxon>Batrachia</taxon>
        <taxon>Caudata</taxon>
        <taxon>Salamandroidea</taxon>
        <taxon>Salamandridae</taxon>
        <taxon>Pleurodelinae</taxon>
        <taxon>Pleurodeles</taxon>
    </lineage>
</organism>
<evidence type="ECO:0000313" key="2">
    <source>
        <dbReference type="Proteomes" id="UP001066276"/>
    </source>
</evidence>
<dbReference type="AlphaFoldDB" id="A0AAV7T827"/>
<dbReference type="EMBL" id="JANPWB010000007">
    <property type="protein sequence ID" value="KAJ1172698.1"/>
    <property type="molecule type" value="Genomic_DNA"/>
</dbReference>
<accession>A0AAV7T827</accession>
<protein>
    <submittedName>
        <fullName evidence="1">Uncharacterized protein</fullName>
    </submittedName>
</protein>
<comment type="caution">
    <text evidence="1">The sequence shown here is derived from an EMBL/GenBank/DDBJ whole genome shotgun (WGS) entry which is preliminary data.</text>
</comment>
<name>A0AAV7T827_PLEWA</name>
<evidence type="ECO:0000313" key="1">
    <source>
        <dbReference type="EMBL" id="KAJ1172698.1"/>
    </source>
</evidence>
<keyword evidence="2" id="KW-1185">Reference proteome</keyword>
<gene>
    <name evidence="1" type="ORF">NDU88_004542</name>
</gene>
<reference evidence="1" key="1">
    <citation type="journal article" date="2022" name="bioRxiv">
        <title>Sequencing and chromosome-scale assembly of the giantPleurodeles waltlgenome.</title>
        <authorList>
            <person name="Brown T."/>
            <person name="Elewa A."/>
            <person name="Iarovenko S."/>
            <person name="Subramanian E."/>
            <person name="Araus A.J."/>
            <person name="Petzold A."/>
            <person name="Susuki M."/>
            <person name="Suzuki K.-i.T."/>
            <person name="Hayashi T."/>
            <person name="Toyoda A."/>
            <person name="Oliveira C."/>
            <person name="Osipova E."/>
            <person name="Leigh N.D."/>
            <person name="Simon A."/>
            <person name="Yun M.H."/>
        </authorList>
    </citation>
    <scope>NUCLEOTIDE SEQUENCE</scope>
    <source>
        <strain evidence="1">20211129_DDA</strain>
        <tissue evidence="1">Liver</tissue>
    </source>
</reference>
<sequence>MENNGGGEKSGDVEPSLFATMEAIRDLKSSLELKLDAVTVDLNLLGADIYKTSEKVKSAKSHIHLLQSTVKSLTKEQAHMSARLEDQDLFLDDLIVNHFHPKRLPNIFLHCTGT</sequence>
<dbReference type="Proteomes" id="UP001066276">
    <property type="component" value="Chromosome 4_1"/>
</dbReference>